<organism evidence="17 18">
    <name type="scientific">Lophium mytilinum</name>
    <dbReference type="NCBI Taxonomy" id="390894"/>
    <lineage>
        <taxon>Eukaryota</taxon>
        <taxon>Fungi</taxon>
        <taxon>Dikarya</taxon>
        <taxon>Ascomycota</taxon>
        <taxon>Pezizomycotina</taxon>
        <taxon>Dothideomycetes</taxon>
        <taxon>Pleosporomycetidae</taxon>
        <taxon>Mytilinidiales</taxon>
        <taxon>Mytilinidiaceae</taxon>
        <taxon>Lophium</taxon>
    </lineage>
</organism>
<feature type="domain" description="RRM" evidence="15">
    <location>
        <begin position="238"/>
        <end position="315"/>
    </location>
</feature>
<proteinExistence type="predicted"/>
<dbReference type="GO" id="GO:0045944">
    <property type="term" value="P:positive regulation of transcription by RNA polymerase II"/>
    <property type="evidence" value="ECO:0007669"/>
    <property type="project" value="TreeGrafter"/>
</dbReference>
<feature type="domain" description="GATA-type" evidence="16">
    <location>
        <begin position="136"/>
        <end position="189"/>
    </location>
</feature>
<dbReference type="Gene3D" id="3.30.50.10">
    <property type="entry name" value="Erythroid Transcription Factor GATA-1, subunit A"/>
    <property type="match status" value="1"/>
</dbReference>
<evidence type="ECO:0000259" key="16">
    <source>
        <dbReference type="PROSITE" id="PS50114"/>
    </source>
</evidence>
<keyword evidence="14" id="KW-1133">Transmembrane helix</keyword>
<dbReference type="InterPro" id="IPR000504">
    <property type="entry name" value="RRM_dom"/>
</dbReference>
<evidence type="ECO:0000256" key="3">
    <source>
        <dbReference type="ARBA" id="ARBA00022723"/>
    </source>
</evidence>
<dbReference type="PROSITE" id="PS00344">
    <property type="entry name" value="GATA_ZN_FINGER_1"/>
    <property type="match status" value="1"/>
</dbReference>
<keyword evidence="10" id="KW-0539">Nucleus</keyword>
<evidence type="ECO:0000313" key="18">
    <source>
        <dbReference type="Proteomes" id="UP000799750"/>
    </source>
</evidence>
<keyword evidence="7" id="KW-0805">Transcription regulation</keyword>
<dbReference type="SUPFAM" id="SSF57716">
    <property type="entry name" value="Glucocorticoid receptor-like (DNA-binding domain)"/>
    <property type="match status" value="1"/>
</dbReference>
<keyword evidence="18" id="KW-1185">Reference proteome</keyword>
<feature type="compositionally biased region" description="Basic and acidic residues" evidence="13">
    <location>
        <begin position="362"/>
        <end position="378"/>
    </location>
</feature>
<dbReference type="AlphaFoldDB" id="A0A6A6RAK9"/>
<evidence type="ECO:0000313" key="17">
    <source>
        <dbReference type="EMBL" id="KAF2501739.1"/>
    </source>
</evidence>
<evidence type="ECO:0000256" key="14">
    <source>
        <dbReference type="SAM" id="Phobius"/>
    </source>
</evidence>
<dbReference type="GO" id="GO:0005634">
    <property type="term" value="C:nucleus"/>
    <property type="evidence" value="ECO:0007669"/>
    <property type="project" value="UniProtKB-SubCell"/>
</dbReference>
<dbReference type="Proteomes" id="UP000799750">
    <property type="component" value="Unassembled WGS sequence"/>
</dbReference>
<keyword evidence="6 12" id="KW-0694">RNA-binding</keyword>
<dbReference type="PROSITE" id="PS50102">
    <property type="entry name" value="RRM"/>
    <property type="match status" value="1"/>
</dbReference>
<dbReference type="GO" id="GO:0008270">
    <property type="term" value="F:zinc ion binding"/>
    <property type="evidence" value="ECO:0007669"/>
    <property type="project" value="UniProtKB-KW"/>
</dbReference>
<feature type="region of interest" description="Disordered" evidence="13">
    <location>
        <begin position="358"/>
        <end position="390"/>
    </location>
</feature>
<dbReference type="Pfam" id="PF00076">
    <property type="entry name" value="RRM_1"/>
    <property type="match status" value="1"/>
</dbReference>
<keyword evidence="8" id="KW-0534">Nitrate assimilation</keyword>
<feature type="region of interest" description="Disordered" evidence="13">
    <location>
        <begin position="1"/>
        <end position="38"/>
    </location>
</feature>
<dbReference type="FunFam" id="3.30.70.330:FF:000089">
    <property type="entry name" value="RNA binding protein"/>
    <property type="match status" value="1"/>
</dbReference>
<feature type="region of interest" description="Disordered" evidence="13">
    <location>
        <begin position="515"/>
        <end position="554"/>
    </location>
</feature>
<dbReference type="SUPFAM" id="SSF54928">
    <property type="entry name" value="RNA-binding domain, RBD"/>
    <property type="match status" value="1"/>
</dbReference>
<dbReference type="InterPro" id="IPR039355">
    <property type="entry name" value="Transcription_factor_GATA"/>
</dbReference>
<dbReference type="GO" id="GO:0000122">
    <property type="term" value="P:negative regulation of transcription by RNA polymerase II"/>
    <property type="evidence" value="ECO:0007669"/>
    <property type="project" value="TreeGrafter"/>
</dbReference>
<dbReference type="PROSITE" id="PS00036">
    <property type="entry name" value="BZIP_BASIC"/>
    <property type="match status" value="1"/>
</dbReference>
<dbReference type="GO" id="GO:0000981">
    <property type="term" value="F:DNA-binding transcription factor activity, RNA polymerase II-specific"/>
    <property type="evidence" value="ECO:0007669"/>
    <property type="project" value="TreeGrafter"/>
</dbReference>
<evidence type="ECO:0000256" key="10">
    <source>
        <dbReference type="ARBA" id="ARBA00023242"/>
    </source>
</evidence>
<evidence type="ECO:0000256" key="11">
    <source>
        <dbReference type="PROSITE-ProRule" id="PRU00094"/>
    </source>
</evidence>
<protein>
    <recommendedName>
        <fullName evidence="19">RRM domain-containing protein</fullName>
    </recommendedName>
</protein>
<dbReference type="PRINTS" id="PR00619">
    <property type="entry name" value="GATAZNFINGER"/>
</dbReference>
<dbReference type="SMART" id="SM00401">
    <property type="entry name" value="ZnF_GATA"/>
    <property type="match status" value="1"/>
</dbReference>
<evidence type="ECO:0000256" key="12">
    <source>
        <dbReference type="PROSITE-ProRule" id="PRU00176"/>
    </source>
</evidence>
<dbReference type="SMART" id="SM00360">
    <property type="entry name" value="RRM"/>
    <property type="match status" value="1"/>
</dbReference>
<feature type="compositionally biased region" description="Polar residues" evidence="13">
    <location>
        <begin position="379"/>
        <end position="390"/>
    </location>
</feature>
<evidence type="ECO:0000256" key="1">
    <source>
        <dbReference type="ARBA" id="ARBA00004123"/>
    </source>
</evidence>
<keyword evidence="9" id="KW-0804">Transcription</keyword>
<dbReference type="InterPro" id="IPR013088">
    <property type="entry name" value="Znf_NHR/GATA"/>
</dbReference>
<feature type="compositionally biased region" description="Basic and acidic residues" evidence="13">
    <location>
        <begin position="446"/>
        <end position="455"/>
    </location>
</feature>
<keyword evidence="14" id="KW-0472">Membrane</keyword>
<dbReference type="PANTHER" id="PTHR10071">
    <property type="entry name" value="TRANSCRIPTION FACTOR GATA FAMILY MEMBER"/>
    <property type="match status" value="1"/>
</dbReference>
<evidence type="ECO:0000256" key="8">
    <source>
        <dbReference type="ARBA" id="ARBA00023063"/>
    </source>
</evidence>
<dbReference type="InterPro" id="IPR012677">
    <property type="entry name" value="Nucleotide-bd_a/b_plait_sf"/>
</dbReference>
<dbReference type="InterPro" id="IPR000679">
    <property type="entry name" value="Znf_GATA"/>
</dbReference>
<dbReference type="CDD" id="cd00202">
    <property type="entry name" value="ZnF_GATA"/>
    <property type="match status" value="1"/>
</dbReference>
<keyword evidence="5" id="KW-0862">Zinc</keyword>
<evidence type="ECO:0000259" key="15">
    <source>
        <dbReference type="PROSITE" id="PS50102"/>
    </source>
</evidence>
<feature type="region of interest" description="Disordered" evidence="13">
    <location>
        <begin position="403"/>
        <end position="464"/>
    </location>
</feature>
<accession>A0A6A6RAK9</accession>
<feature type="transmembrane region" description="Helical" evidence="14">
    <location>
        <begin position="1098"/>
        <end position="1115"/>
    </location>
</feature>
<dbReference type="Gene3D" id="3.30.70.330">
    <property type="match status" value="1"/>
</dbReference>
<dbReference type="InterPro" id="IPR035979">
    <property type="entry name" value="RBD_domain_sf"/>
</dbReference>
<keyword evidence="4 11" id="KW-0863">Zinc-finger</keyword>
<dbReference type="OrthoDB" id="409136at2759"/>
<evidence type="ECO:0000256" key="2">
    <source>
        <dbReference type="ARBA" id="ARBA00022553"/>
    </source>
</evidence>
<evidence type="ECO:0000256" key="9">
    <source>
        <dbReference type="ARBA" id="ARBA00023163"/>
    </source>
</evidence>
<evidence type="ECO:0000256" key="4">
    <source>
        <dbReference type="ARBA" id="ARBA00022771"/>
    </source>
</evidence>
<feature type="region of interest" description="Disordered" evidence="13">
    <location>
        <begin position="187"/>
        <end position="236"/>
    </location>
</feature>
<dbReference type="GO" id="GO:0000978">
    <property type="term" value="F:RNA polymerase II cis-regulatory region sequence-specific DNA binding"/>
    <property type="evidence" value="ECO:0007669"/>
    <property type="project" value="TreeGrafter"/>
</dbReference>
<feature type="compositionally biased region" description="Polar residues" evidence="13">
    <location>
        <begin position="192"/>
        <end position="203"/>
    </location>
</feature>
<feature type="region of interest" description="Disordered" evidence="13">
    <location>
        <begin position="671"/>
        <end position="717"/>
    </location>
</feature>
<dbReference type="EMBL" id="MU004182">
    <property type="protein sequence ID" value="KAF2501739.1"/>
    <property type="molecule type" value="Genomic_DNA"/>
</dbReference>
<reference evidence="17" key="1">
    <citation type="journal article" date="2020" name="Stud. Mycol.">
        <title>101 Dothideomycetes genomes: a test case for predicting lifestyles and emergence of pathogens.</title>
        <authorList>
            <person name="Haridas S."/>
            <person name="Albert R."/>
            <person name="Binder M."/>
            <person name="Bloem J."/>
            <person name="Labutti K."/>
            <person name="Salamov A."/>
            <person name="Andreopoulos B."/>
            <person name="Baker S."/>
            <person name="Barry K."/>
            <person name="Bills G."/>
            <person name="Bluhm B."/>
            <person name="Cannon C."/>
            <person name="Castanera R."/>
            <person name="Culley D."/>
            <person name="Daum C."/>
            <person name="Ezra D."/>
            <person name="Gonzalez J."/>
            <person name="Henrissat B."/>
            <person name="Kuo A."/>
            <person name="Liang C."/>
            <person name="Lipzen A."/>
            <person name="Lutzoni F."/>
            <person name="Magnuson J."/>
            <person name="Mondo S."/>
            <person name="Nolan M."/>
            <person name="Ohm R."/>
            <person name="Pangilinan J."/>
            <person name="Park H.-J."/>
            <person name="Ramirez L."/>
            <person name="Alfaro M."/>
            <person name="Sun H."/>
            <person name="Tritt A."/>
            <person name="Yoshinaga Y."/>
            <person name="Zwiers L.-H."/>
            <person name="Turgeon B."/>
            <person name="Goodwin S."/>
            <person name="Spatafora J."/>
            <person name="Crous P."/>
            <person name="Grigoriev I."/>
        </authorList>
    </citation>
    <scope>NUCLEOTIDE SEQUENCE</scope>
    <source>
        <strain evidence="17">CBS 269.34</strain>
    </source>
</reference>
<dbReference type="InterPro" id="IPR004827">
    <property type="entry name" value="bZIP"/>
</dbReference>
<sequence>MEPMWVAQHPPTSAGGVPDDESSDARHGPNSLPSYSAEYASTGSFTEISDLADRRRVQNRIAQRNYRKKLKERLEGFERRSGSSSEPFVLYEHPPSCSPGLADNPQPKVLLSESNPILSLEMGPALPGGTEQGDQNDVPTTCTNCFTQITPLWRQNAEGRPLCNACGLFLKLHGVVRPLSLKTDVIKKRNRGSGNTVPVGTASSRKHSLGPEPRLAPSTSSPSNFPPNNPADHNPPCNTLYVGNLPIDTPEDLLKSLFSREPGYKRLCFRTKQNGPMCSVEFEDVVSATKSLNHLYAYPLPNSTKGGIRLTFSKNPLGVRSDQRTDGSTLFRQPEALPASLSSVESALKAEWWPTPDTSLHGWEKMPQDKDPKIENERNQNSSLKPNTTPDWVQFPFVPVPFTSSNQGGRGIRAGRGNHLGHSYREGSRSSLSSKRTKLSPGVSEAVEKLPRRSISDSGDLAPLKEEDRGQALLWVKADDFQKGQTKDDVDLWYQTQADLAKETRRQATHYSEAFVRQQESTERKDNQQQVAATEADHTKNDGPPENSAPLQRPFSDLEAVRNKEESSHTHRTHSADMCVECGKETIRDAPLNLILSEIEHAPQATESPTVQTTLDFNLLVGGGPLNRANAMGFGDNFGVSSLGQVTHDADISPSLNDDHFKTQKIPEAENQAQVQGDKAKFGQAAQASRLNNEPRAEELPDSISPSNANDGAKVISPYSTPRLPKIASVESCGESMYGDYKCDDIHALESFKRQLCIEHLTKAPEEEYCMCNKCVLSDVEVGQKYDVRSNDDIDHRFEVVEENKLDGSQDRVKDHDQTTPHRLGVTLQNTPSTIDNAVLMPTSSGSTGISSQPLFPRQTLGAPGNPNSNTQNVYPLSQCINFRSPSTRQATDRFFELCVNTGTLRISLGEIPLTSRTSNGITEVKTDSAFFSLVHARYHSLRRSRRFGFLFKPVDIQFVRFGVVDSHRVGVYDKPMAIPPHLEVKEQRYHYHECPLDPLPPIDHRTFFHYFWNHEQHAGSQSRLFFDRMPKKLHSSILKQSVPNELTLGWGIHIIEGPNKPLLSLSLCIILVLSFVVSIVVALAMKTQESGFGIGQWMVATLSAALAALYFHLAES</sequence>
<name>A0A6A6RAK9_9PEZI</name>
<dbReference type="CDD" id="cd14688">
    <property type="entry name" value="bZIP_YAP"/>
    <property type="match status" value="1"/>
</dbReference>
<evidence type="ECO:0000256" key="13">
    <source>
        <dbReference type="SAM" id="MobiDB-lite"/>
    </source>
</evidence>
<evidence type="ECO:0000256" key="6">
    <source>
        <dbReference type="ARBA" id="ARBA00022884"/>
    </source>
</evidence>
<evidence type="ECO:0000256" key="7">
    <source>
        <dbReference type="ARBA" id="ARBA00023015"/>
    </source>
</evidence>
<dbReference type="Pfam" id="PF00320">
    <property type="entry name" value="GATA"/>
    <property type="match status" value="1"/>
</dbReference>
<dbReference type="PROSITE" id="PS50114">
    <property type="entry name" value="GATA_ZN_FINGER_2"/>
    <property type="match status" value="1"/>
</dbReference>
<keyword evidence="2" id="KW-0597">Phosphoprotein</keyword>
<keyword evidence="14" id="KW-0812">Transmembrane</keyword>
<dbReference type="FunFam" id="3.30.50.10:FF:000007">
    <property type="entry name" value="Nitrogen regulatory AreA, N-terminal"/>
    <property type="match status" value="1"/>
</dbReference>
<dbReference type="PANTHER" id="PTHR10071:SF281">
    <property type="entry name" value="BOX A-BINDING FACTOR-RELATED"/>
    <property type="match status" value="1"/>
</dbReference>
<evidence type="ECO:0008006" key="19">
    <source>
        <dbReference type="Google" id="ProtNLM"/>
    </source>
</evidence>
<gene>
    <name evidence="17" type="ORF">BU16DRAFT_613580</name>
</gene>
<comment type="subcellular location">
    <subcellularLocation>
        <location evidence="1">Nucleus</location>
    </subcellularLocation>
</comment>
<keyword evidence="3" id="KW-0479">Metal-binding</keyword>
<dbReference type="GO" id="GO:0003723">
    <property type="term" value="F:RNA binding"/>
    <property type="evidence" value="ECO:0007669"/>
    <property type="project" value="UniProtKB-UniRule"/>
</dbReference>
<evidence type="ECO:0000256" key="5">
    <source>
        <dbReference type="ARBA" id="ARBA00022833"/>
    </source>
</evidence>
<feature type="transmembrane region" description="Helical" evidence="14">
    <location>
        <begin position="1063"/>
        <end position="1086"/>
    </location>
</feature>